<evidence type="ECO:0000313" key="13">
    <source>
        <dbReference type="Proteomes" id="UP000515237"/>
    </source>
</evidence>
<organism evidence="12 13">
    <name type="scientific">Adhaeribacter swui</name>
    <dbReference type="NCBI Taxonomy" id="2086471"/>
    <lineage>
        <taxon>Bacteria</taxon>
        <taxon>Pseudomonadati</taxon>
        <taxon>Bacteroidota</taxon>
        <taxon>Cytophagia</taxon>
        <taxon>Cytophagales</taxon>
        <taxon>Hymenobacteraceae</taxon>
        <taxon>Adhaeribacter</taxon>
    </lineage>
</organism>
<dbReference type="RefSeq" id="WP_185273505.1">
    <property type="nucleotide sequence ID" value="NZ_CP055156.1"/>
</dbReference>
<comment type="similarity">
    <text evidence="2">Belongs to the TonB family.</text>
</comment>
<gene>
    <name evidence="12" type="ORF">HUW51_08275</name>
</gene>
<evidence type="ECO:0000259" key="11">
    <source>
        <dbReference type="PROSITE" id="PS52015"/>
    </source>
</evidence>
<dbReference type="GO" id="GO:0055085">
    <property type="term" value="P:transmembrane transport"/>
    <property type="evidence" value="ECO:0007669"/>
    <property type="project" value="InterPro"/>
</dbReference>
<evidence type="ECO:0000256" key="10">
    <source>
        <dbReference type="SAM" id="Phobius"/>
    </source>
</evidence>
<sequence length="452" mass="49326">MMQPDTSKWLLPTDGHPSLEQLRLYQQEEELSARSRHQVEKHLLDCELCSDILAGMALSNQAQTQAALNQISKRVNNRVQQESTKKVRPMYGPMLGIAATLVILLVSVGLFRYLQQPDSAPITRENTVAKSSPAPTQSVPVLPEAPIIKPAEPQVEINPKEIRKAPIIAQRKVKVSKPEKAVAVTTDKPQELSFPIDTAAVLDAFAIKTEDTPRAGYTSSTPQGNASKVDLTGALNKVASSLAGKQMGIALRRTGTFTGQRVTGQVTDSEGEPIAGANVVVSGTTTGTTTDAAGKFSLNVPAGKDALTFNYIGYQSQEQKIKEETTLAVKLREDPNSLQEVAVLSYSQPRNIAVEVTRAKPQNGRKEFNQYIRENLQYPVEARQQKQEGRVDVGFTVTEHGALTNFKILKSLSPACDAEAIRLIKEGPAWQPTVMQGQPQPENVQVSVRFKL</sequence>
<dbReference type="GO" id="GO:0031992">
    <property type="term" value="F:energy transducer activity"/>
    <property type="evidence" value="ECO:0007669"/>
    <property type="project" value="TreeGrafter"/>
</dbReference>
<protein>
    <submittedName>
        <fullName evidence="12">TonB family protein</fullName>
    </submittedName>
</protein>
<dbReference type="Gene3D" id="2.60.40.1120">
    <property type="entry name" value="Carboxypeptidase-like, regulatory domain"/>
    <property type="match status" value="1"/>
</dbReference>
<dbReference type="AlphaFoldDB" id="A0A7G7G6E3"/>
<dbReference type="KEGG" id="aswu:HUW51_08275"/>
<keyword evidence="8 10" id="KW-1133">Transmembrane helix</keyword>
<evidence type="ECO:0000256" key="2">
    <source>
        <dbReference type="ARBA" id="ARBA00006555"/>
    </source>
</evidence>
<dbReference type="SUPFAM" id="SSF49464">
    <property type="entry name" value="Carboxypeptidase regulatory domain-like"/>
    <property type="match status" value="1"/>
</dbReference>
<proteinExistence type="inferred from homology"/>
<name>A0A7G7G6E3_9BACT</name>
<dbReference type="EMBL" id="CP055156">
    <property type="protein sequence ID" value="QNF32727.1"/>
    <property type="molecule type" value="Genomic_DNA"/>
</dbReference>
<dbReference type="PROSITE" id="PS52015">
    <property type="entry name" value="TONB_CTD"/>
    <property type="match status" value="1"/>
</dbReference>
<keyword evidence="6 10" id="KW-0812">Transmembrane</keyword>
<evidence type="ECO:0000256" key="5">
    <source>
        <dbReference type="ARBA" id="ARBA00022519"/>
    </source>
</evidence>
<dbReference type="GO" id="GO:0015031">
    <property type="term" value="P:protein transport"/>
    <property type="evidence" value="ECO:0007669"/>
    <property type="project" value="UniProtKB-KW"/>
</dbReference>
<dbReference type="InterPro" id="IPR008969">
    <property type="entry name" value="CarboxyPept-like_regulatory"/>
</dbReference>
<evidence type="ECO:0000256" key="4">
    <source>
        <dbReference type="ARBA" id="ARBA00022475"/>
    </source>
</evidence>
<evidence type="ECO:0000256" key="6">
    <source>
        <dbReference type="ARBA" id="ARBA00022692"/>
    </source>
</evidence>
<dbReference type="InterPro" id="IPR051045">
    <property type="entry name" value="TonB-dependent_transducer"/>
</dbReference>
<dbReference type="InterPro" id="IPR037682">
    <property type="entry name" value="TonB_C"/>
</dbReference>
<keyword evidence="9 10" id="KW-0472">Membrane</keyword>
<evidence type="ECO:0000256" key="7">
    <source>
        <dbReference type="ARBA" id="ARBA00022927"/>
    </source>
</evidence>
<dbReference type="PANTHER" id="PTHR33446">
    <property type="entry name" value="PROTEIN TONB-RELATED"/>
    <property type="match status" value="1"/>
</dbReference>
<dbReference type="GO" id="GO:0098797">
    <property type="term" value="C:plasma membrane protein complex"/>
    <property type="evidence" value="ECO:0007669"/>
    <property type="project" value="TreeGrafter"/>
</dbReference>
<comment type="subcellular location">
    <subcellularLocation>
        <location evidence="1">Cell inner membrane</location>
        <topology evidence="1">Single-pass membrane protein</topology>
        <orientation evidence="1">Periplasmic side</orientation>
    </subcellularLocation>
</comment>
<keyword evidence="4" id="KW-1003">Cell membrane</keyword>
<dbReference type="NCBIfam" id="TIGR01352">
    <property type="entry name" value="tonB_Cterm"/>
    <property type="match status" value="1"/>
</dbReference>
<evidence type="ECO:0000256" key="9">
    <source>
        <dbReference type="ARBA" id="ARBA00023136"/>
    </source>
</evidence>
<evidence type="ECO:0000256" key="8">
    <source>
        <dbReference type="ARBA" id="ARBA00022989"/>
    </source>
</evidence>
<accession>A0A7G7G6E3</accession>
<evidence type="ECO:0000313" key="12">
    <source>
        <dbReference type="EMBL" id="QNF32727.1"/>
    </source>
</evidence>
<evidence type="ECO:0000256" key="1">
    <source>
        <dbReference type="ARBA" id="ARBA00004383"/>
    </source>
</evidence>
<keyword evidence="3" id="KW-0813">Transport</keyword>
<keyword evidence="13" id="KW-1185">Reference proteome</keyword>
<evidence type="ECO:0000256" key="3">
    <source>
        <dbReference type="ARBA" id="ARBA00022448"/>
    </source>
</evidence>
<feature type="domain" description="TonB C-terminal" evidence="11">
    <location>
        <begin position="363"/>
        <end position="452"/>
    </location>
</feature>
<keyword evidence="5" id="KW-0997">Cell inner membrane</keyword>
<dbReference type="Proteomes" id="UP000515237">
    <property type="component" value="Chromosome"/>
</dbReference>
<keyword evidence="7" id="KW-0653">Protein transport</keyword>
<dbReference type="InterPro" id="IPR006260">
    <property type="entry name" value="TonB/TolA_C"/>
</dbReference>
<dbReference type="Pfam" id="PF13715">
    <property type="entry name" value="CarbopepD_reg_2"/>
    <property type="match status" value="1"/>
</dbReference>
<dbReference type="FunFam" id="2.60.40.1120:FF:000003">
    <property type="entry name" value="Outer membrane protein Omp121"/>
    <property type="match status" value="1"/>
</dbReference>
<dbReference type="Gene3D" id="3.30.1150.10">
    <property type="match status" value="1"/>
</dbReference>
<dbReference type="Pfam" id="PF03544">
    <property type="entry name" value="TonB_C"/>
    <property type="match status" value="1"/>
</dbReference>
<dbReference type="PANTHER" id="PTHR33446:SF2">
    <property type="entry name" value="PROTEIN TONB"/>
    <property type="match status" value="1"/>
</dbReference>
<dbReference type="SUPFAM" id="SSF74653">
    <property type="entry name" value="TolA/TonB C-terminal domain"/>
    <property type="match status" value="1"/>
</dbReference>
<reference evidence="12 13" key="1">
    <citation type="journal article" date="2018" name="Int. J. Syst. Evol. Microbiol.">
        <title>Adhaeribacter swui sp. nov., isolated from wet mud.</title>
        <authorList>
            <person name="Kim D.U."/>
            <person name="Kim K.W."/>
            <person name="Kang M.S."/>
            <person name="Kim J.Y."/>
            <person name="Jang J.H."/>
            <person name="Kim M.K."/>
        </authorList>
    </citation>
    <scope>NUCLEOTIDE SEQUENCE [LARGE SCALE GENOMIC DNA]</scope>
    <source>
        <strain evidence="12 13">KCTC 52873</strain>
    </source>
</reference>
<feature type="transmembrane region" description="Helical" evidence="10">
    <location>
        <begin position="94"/>
        <end position="114"/>
    </location>
</feature>